<name>A0A3Q4H3D3_NEOBR</name>
<accession>A0A3Q4H3D3</accession>
<dbReference type="InterPro" id="IPR027417">
    <property type="entry name" value="P-loop_NTPase"/>
</dbReference>
<organism evidence="4 5">
    <name type="scientific">Neolamprologus brichardi</name>
    <name type="common">Fairy cichlid</name>
    <name type="synonym">Lamprologus brichardi</name>
    <dbReference type="NCBI Taxonomy" id="32507"/>
    <lineage>
        <taxon>Eukaryota</taxon>
        <taxon>Metazoa</taxon>
        <taxon>Chordata</taxon>
        <taxon>Craniata</taxon>
        <taxon>Vertebrata</taxon>
        <taxon>Euteleostomi</taxon>
        <taxon>Actinopterygii</taxon>
        <taxon>Neopterygii</taxon>
        <taxon>Teleostei</taxon>
        <taxon>Neoteleostei</taxon>
        <taxon>Acanthomorphata</taxon>
        <taxon>Ovalentaria</taxon>
        <taxon>Cichlomorphae</taxon>
        <taxon>Cichliformes</taxon>
        <taxon>Cichlidae</taxon>
        <taxon>African cichlids</taxon>
        <taxon>Pseudocrenilabrinae</taxon>
        <taxon>Lamprologini</taxon>
        <taxon>Neolamprologus</taxon>
    </lineage>
</organism>
<dbReference type="PRINTS" id="PR00328">
    <property type="entry name" value="SAR1GTPBP"/>
</dbReference>
<dbReference type="PANTHER" id="PTHR11711">
    <property type="entry name" value="ADP RIBOSYLATION FACTOR-RELATED"/>
    <property type="match status" value="1"/>
</dbReference>
<dbReference type="GO" id="GO:0003924">
    <property type="term" value="F:GTPase activity"/>
    <property type="evidence" value="ECO:0007669"/>
    <property type="project" value="InterPro"/>
</dbReference>
<feature type="binding site" evidence="3">
    <location>
        <begin position="62"/>
        <end position="65"/>
    </location>
    <ligand>
        <name>GTP</name>
        <dbReference type="ChEBI" id="CHEBI:37565"/>
    </ligand>
</feature>
<protein>
    <submittedName>
        <fullName evidence="4">ARF like GTPase 4D</fullName>
    </submittedName>
</protein>
<proteinExistence type="predicted"/>
<dbReference type="PROSITE" id="PS51417">
    <property type="entry name" value="ARF"/>
    <property type="match status" value="1"/>
</dbReference>
<dbReference type="InterPro" id="IPR006689">
    <property type="entry name" value="Small_GTPase_ARF/SAR"/>
</dbReference>
<reference evidence="4" key="1">
    <citation type="submission" date="2025-08" db="UniProtKB">
        <authorList>
            <consortium name="Ensembl"/>
        </authorList>
    </citation>
    <scope>IDENTIFICATION</scope>
</reference>
<dbReference type="AlphaFoldDB" id="A0A3Q4H3D3"/>
<dbReference type="Bgee" id="ENSNBRG00000011149">
    <property type="expression patterns" value="Expressed in heart and 3 other cell types or tissues"/>
</dbReference>
<dbReference type="STRING" id="32507.ENSNBRP00000014418"/>
<sequence>LDYYKLGGNIRPLWKSYTRRMDGLVFVVDAAEVERMEEAKVELHRITRSAENQGVPVLVLANKQDLDGALSSTEVIIKYERPASLIWAQHPLLIAGGAKTAASLSPQRTDAHTS</sequence>
<evidence type="ECO:0000256" key="1">
    <source>
        <dbReference type="ARBA" id="ARBA00022741"/>
    </source>
</evidence>
<dbReference type="Gene3D" id="3.40.50.300">
    <property type="entry name" value="P-loop containing nucleotide triphosphate hydrolases"/>
    <property type="match status" value="1"/>
</dbReference>
<dbReference type="Ensembl" id="ENSNBRT00000014808.1">
    <property type="protein sequence ID" value="ENSNBRP00000014418.1"/>
    <property type="gene ID" value="ENSNBRG00000011149.1"/>
</dbReference>
<reference evidence="4" key="2">
    <citation type="submission" date="2025-09" db="UniProtKB">
        <authorList>
            <consortium name="Ensembl"/>
        </authorList>
    </citation>
    <scope>IDENTIFICATION</scope>
</reference>
<evidence type="ECO:0000256" key="3">
    <source>
        <dbReference type="PIRSR" id="PIRSR606689-1"/>
    </source>
</evidence>
<dbReference type="SUPFAM" id="SSF52540">
    <property type="entry name" value="P-loop containing nucleoside triphosphate hydrolases"/>
    <property type="match status" value="1"/>
</dbReference>
<keyword evidence="5" id="KW-1185">Reference proteome</keyword>
<evidence type="ECO:0000313" key="5">
    <source>
        <dbReference type="Proteomes" id="UP000261580"/>
    </source>
</evidence>
<evidence type="ECO:0000256" key="2">
    <source>
        <dbReference type="ARBA" id="ARBA00023134"/>
    </source>
</evidence>
<dbReference type="GeneTree" id="ENSGT00940000161341"/>
<dbReference type="Proteomes" id="UP000261580">
    <property type="component" value="Unassembled WGS sequence"/>
</dbReference>
<keyword evidence="2 3" id="KW-0342">GTP-binding</keyword>
<dbReference type="InterPro" id="IPR024156">
    <property type="entry name" value="Small_GTPase_ARF"/>
</dbReference>
<dbReference type="Pfam" id="PF00025">
    <property type="entry name" value="Arf"/>
    <property type="match status" value="1"/>
</dbReference>
<keyword evidence="1 3" id="KW-0547">Nucleotide-binding</keyword>
<evidence type="ECO:0000313" key="4">
    <source>
        <dbReference type="Ensembl" id="ENSNBRP00000014418.1"/>
    </source>
</evidence>
<dbReference type="GO" id="GO:0005525">
    <property type="term" value="F:GTP binding"/>
    <property type="evidence" value="ECO:0007669"/>
    <property type="project" value="UniProtKB-KW"/>
</dbReference>